<accession>A0A1V4ACY9</accession>
<keyword evidence="2" id="KW-1185">Reference proteome</keyword>
<dbReference type="EMBL" id="MVFC01000004">
    <property type="protein sequence ID" value="OON81392.1"/>
    <property type="molecule type" value="Genomic_DNA"/>
</dbReference>
<organism evidence="1 2">
    <name type="scientific">Streptomyces tsukubensis</name>
    <dbReference type="NCBI Taxonomy" id="83656"/>
    <lineage>
        <taxon>Bacteria</taxon>
        <taxon>Bacillati</taxon>
        <taxon>Actinomycetota</taxon>
        <taxon>Actinomycetes</taxon>
        <taxon>Kitasatosporales</taxon>
        <taxon>Streptomycetaceae</taxon>
        <taxon>Streptomyces</taxon>
    </lineage>
</organism>
<dbReference type="InterPro" id="IPR034660">
    <property type="entry name" value="DinB/YfiT-like"/>
</dbReference>
<dbReference type="Pfam" id="PF04978">
    <property type="entry name" value="MST"/>
    <property type="match status" value="1"/>
</dbReference>
<evidence type="ECO:0000313" key="2">
    <source>
        <dbReference type="Proteomes" id="UP000190539"/>
    </source>
</evidence>
<gene>
    <name evidence="1" type="ORF">B1H18_08715</name>
</gene>
<dbReference type="Proteomes" id="UP000190539">
    <property type="component" value="Unassembled WGS sequence"/>
</dbReference>
<dbReference type="SUPFAM" id="SSF109854">
    <property type="entry name" value="DinB/YfiT-like putative metalloenzymes"/>
    <property type="match status" value="1"/>
</dbReference>
<sequence>MPWTAPQIIRTRTTDAEGQLNDPSDLAERELLDGWLRWHRETLLIKCAGLTGDELARTTASPSPLSLLSLVRHLAEIERWWFCRRFASQPLGEVFTGPDDGDEGIEGAEAAHAERDYTRYLSEVRSAEAAVAGHSLDETTFKSGAGRPVSLRWVYLAMIQEYARHNGHADLLRERTDGATGDYPGGR</sequence>
<name>A0A1V4ACY9_9ACTN</name>
<dbReference type="Gene3D" id="1.20.120.450">
    <property type="entry name" value="dinb family like domain"/>
    <property type="match status" value="1"/>
</dbReference>
<proteinExistence type="predicted"/>
<dbReference type="STRING" id="83656.B1H18_08715"/>
<dbReference type="AlphaFoldDB" id="A0A1V4ACY9"/>
<comment type="caution">
    <text evidence="1">The sequence shown here is derived from an EMBL/GenBank/DDBJ whole genome shotgun (WGS) entry which is preliminary data.</text>
</comment>
<evidence type="ECO:0000313" key="1">
    <source>
        <dbReference type="EMBL" id="OON81392.1"/>
    </source>
</evidence>
<dbReference type="RefSeq" id="WP_077966371.1">
    <property type="nucleotide sequence ID" value="NZ_CP045178.1"/>
</dbReference>
<protein>
    <submittedName>
        <fullName evidence="1">Mini-circle protein</fullName>
    </submittedName>
</protein>
<reference evidence="1 2" key="1">
    <citation type="submission" date="2017-02" db="EMBL/GenBank/DDBJ databases">
        <title>Draft Genome Sequence of Streptomyces tsukubaensis F601, a Producer of the immunosuppressant tacrolimus FK506.</title>
        <authorList>
            <person name="Zong G."/>
            <person name="Zhong C."/>
            <person name="Fu J."/>
            <person name="Qin R."/>
            <person name="Cao G."/>
        </authorList>
    </citation>
    <scope>NUCLEOTIDE SEQUENCE [LARGE SCALE GENOMIC DNA]</scope>
    <source>
        <strain evidence="1 2">F601</strain>
    </source>
</reference>
<dbReference type="InterPro" id="IPR007061">
    <property type="entry name" value="MST-like"/>
</dbReference>
<dbReference type="OrthoDB" id="4548523at2"/>